<evidence type="ECO:0000256" key="9">
    <source>
        <dbReference type="SAM" id="MobiDB-lite"/>
    </source>
</evidence>
<dbReference type="PROSITE" id="PS50011">
    <property type="entry name" value="PROTEIN_KINASE_DOM"/>
    <property type="match status" value="1"/>
</dbReference>
<sequence>MITPGSDGSIPPGGGSAAVVHVERDTALKVFPGVLDRRTRAKLDAELSAWRGVPSTLAVLGVVEPAAGVVAVRSELCGPSLAARVEHHGPLPVAEVVALGRALGGALAVAHGKGLVHGAVTAHNVLFRLTGEPVLGDGGMVLRRAFPADPPVAFTAPETVRDAVRDARTDLYGLGAVLFLALTGRAPYPGRLGERAEERLLRVLGDPVPVVERTDVPPALAELVRELLAKDPGDRPDDVPGRLARIGFPPAHPTTPPHLGHTDPDPVAPHDIAPDPLAPHDITPHDITPHHVDTARTTAEQVDPDQTGPIPIAGTRETAVPPRDHVPPNRLPPGRTPIVEVKRDPDRDRTGRLVPALGVVGALALLAAAPFVLLRDDPPPTKPGTPAVDTPAGRTPLGSIEWEAVEDNTDSVRLSWRGEPRLSYVVIVAPDGLPNSATVELRGHTTEVRVEPGRKYCFEVRGTDGDGIVVSEPRGIREAVCVR</sequence>
<feature type="domain" description="Protein kinase" evidence="10">
    <location>
        <begin position="1"/>
        <end position="255"/>
    </location>
</feature>
<dbReference type="PANTHER" id="PTHR43289">
    <property type="entry name" value="MITOGEN-ACTIVATED PROTEIN KINASE KINASE KINASE 20-RELATED"/>
    <property type="match status" value="1"/>
</dbReference>
<protein>
    <recommendedName>
        <fullName evidence="1">non-specific serine/threonine protein kinase</fullName>
        <ecNumber evidence="1">2.7.11.1</ecNumber>
    </recommendedName>
</protein>
<reference evidence="12" key="1">
    <citation type="journal article" date="2019" name="Int. J. Syst. Evol. Microbiol.">
        <title>The Global Catalogue of Microorganisms (GCM) 10K type strain sequencing project: providing services to taxonomists for standard genome sequencing and annotation.</title>
        <authorList>
            <consortium name="The Broad Institute Genomics Platform"/>
            <consortium name="The Broad Institute Genome Sequencing Center for Infectious Disease"/>
            <person name="Wu L."/>
            <person name="Ma J."/>
        </authorList>
    </citation>
    <scope>NUCLEOTIDE SEQUENCE [LARGE SCALE GENOMIC DNA]</scope>
    <source>
        <strain evidence="12">KCTC 12848</strain>
    </source>
</reference>
<dbReference type="InterPro" id="IPR036116">
    <property type="entry name" value="FN3_sf"/>
</dbReference>
<feature type="region of interest" description="Disordered" evidence="9">
    <location>
        <begin position="231"/>
        <end position="269"/>
    </location>
</feature>
<feature type="region of interest" description="Disordered" evidence="9">
    <location>
        <begin position="376"/>
        <end position="395"/>
    </location>
</feature>
<evidence type="ECO:0000256" key="8">
    <source>
        <dbReference type="ARBA" id="ARBA00023326"/>
    </source>
</evidence>
<evidence type="ECO:0000313" key="12">
    <source>
        <dbReference type="Proteomes" id="UP001595833"/>
    </source>
</evidence>
<dbReference type="PANTHER" id="PTHR43289:SF6">
    <property type="entry name" value="SERINE_THREONINE-PROTEIN KINASE NEKL-3"/>
    <property type="match status" value="1"/>
</dbReference>
<evidence type="ECO:0000256" key="2">
    <source>
        <dbReference type="ARBA" id="ARBA00022527"/>
    </source>
</evidence>
<dbReference type="EC" id="2.7.11.1" evidence="1"/>
<keyword evidence="8" id="KW-0119">Carbohydrate metabolism</keyword>
<name>A0ABV9Y880_9PSEU</name>
<evidence type="ECO:0000256" key="6">
    <source>
        <dbReference type="ARBA" id="ARBA00022840"/>
    </source>
</evidence>
<dbReference type="SMART" id="SM00220">
    <property type="entry name" value="S_TKc"/>
    <property type="match status" value="1"/>
</dbReference>
<keyword evidence="3" id="KW-0808">Transferase</keyword>
<dbReference type="InterPro" id="IPR003961">
    <property type="entry name" value="FN3_dom"/>
</dbReference>
<keyword evidence="12" id="KW-1185">Reference proteome</keyword>
<feature type="compositionally biased region" description="Basic and acidic residues" evidence="9">
    <location>
        <begin position="231"/>
        <end position="240"/>
    </location>
</feature>
<evidence type="ECO:0000256" key="7">
    <source>
        <dbReference type="ARBA" id="ARBA00023295"/>
    </source>
</evidence>
<keyword evidence="5 11" id="KW-0418">Kinase</keyword>
<evidence type="ECO:0000256" key="4">
    <source>
        <dbReference type="ARBA" id="ARBA00022741"/>
    </source>
</evidence>
<evidence type="ECO:0000256" key="3">
    <source>
        <dbReference type="ARBA" id="ARBA00022679"/>
    </source>
</evidence>
<feature type="region of interest" description="Disordered" evidence="9">
    <location>
        <begin position="301"/>
        <end position="342"/>
    </location>
</feature>
<proteinExistence type="predicted"/>
<accession>A0ABV9Y880</accession>
<keyword evidence="7" id="KW-0326">Glycosidase</keyword>
<evidence type="ECO:0000256" key="1">
    <source>
        <dbReference type="ARBA" id="ARBA00012513"/>
    </source>
</evidence>
<organism evidence="11 12">
    <name type="scientific">Saccharothrix xinjiangensis</name>
    <dbReference type="NCBI Taxonomy" id="204798"/>
    <lineage>
        <taxon>Bacteria</taxon>
        <taxon>Bacillati</taxon>
        <taxon>Actinomycetota</taxon>
        <taxon>Actinomycetes</taxon>
        <taxon>Pseudonocardiales</taxon>
        <taxon>Pseudonocardiaceae</taxon>
        <taxon>Saccharothrix</taxon>
    </lineage>
</organism>
<dbReference type="EMBL" id="JBHSJB010000033">
    <property type="protein sequence ID" value="MFC5058579.1"/>
    <property type="molecule type" value="Genomic_DNA"/>
</dbReference>
<dbReference type="Gene3D" id="1.10.510.10">
    <property type="entry name" value="Transferase(Phosphotransferase) domain 1"/>
    <property type="match status" value="1"/>
</dbReference>
<dbReference type="Proteomes" id="UP001595833">
    <property type="component" value="Unassembled WGS sequence"/>
</dbReference>
<evidence type="ECO:0000259" key="10">
    <source>
        <dbReference type="PROSITE" id="PS50011"/>
    </source>
</evidence>
<gene>
    <name evidence="11" type="ORF">ACFPFM_33115</name>
</gene>
<dbReference type="SUPFAM" id="SSF49265">
    <property type="entry name" value="Fibronectin type III"/>
    <property type="match status" value="1"/>
</dbReference>
<dbReference type="InterPro" id="IPR011009">
    <property type="entry name" value="Kinase-like_dom_sf"/>
</dbReference>
<dbReference type="SUPFAM" id="SSF56112">
    <property type="entry name" value="Protein kinase-like (PK-like)"/>
    <property type="match status" value="1"/>
</dbReference>
<keyword evidence="7" id="KW-0378">Hydrolase</keyword>
<dbReference type="Pfam" id="PF00069">
    <property type="entry name" value="Pkinase"/>
    <property type="match status" value="1"/>
</dbReference>
<comment type="caution">
    <text evidence="11">The sequence shown here is derived from an EMBL/GenBank/DDBJ whole genome shotgun (WGS) entry which is preliminary data.</text>
</comment>
<evidence type="ECO:0000256" key="5">
    <source>
        <dbReference type="ARBA" id="ARBA00022777"/>
    </source>
</evidence>
<dbReference type="GO" id="GO:0016301">
    <property type="term" value="F:kinase activity"/>
    <property type="evidence" value="ECO:0007669"/>
    <property type="project" value="UniProtKB-KW"/>
</dbReference>
<evidence type="ECO:0000313" key="11">
    <source>
        <dbReference type="EMBL" id="MFC5058579.1"/>
    </source>
</evidence>
<keyword evidence="4" id="KW-0547">Nucleotide-binding</keyword>
<keyword evidence="6" id="KW-0067">ATP-binding</keyword>
<dbReference type="RefSeq" id="WP_344038890.1">
    <property type="nucleotide sequence ID" value="NZ_BAAAKE010000013.1"/>
</dbReference>
<keyword evidence="2" id="KW-0723">Serine/threonine-protein kinase</keyword>
<dbReference type="InterPro" id="IPR000719">
    <property type="entry name" value="Prot_kinase_dom"/>
</dbReference>
<keyword evidence="8" id="KW-0624">Polysaccharide degradation</keyword>
<dbReference type="CDD" id="cd00063">
    <property type="entry name" value="FN3"/>
    <property type="match status" value="1"/>
</dbReference>